<reference evidence="1 2" key="1">
    <citation type="submission" date="2018-10" db="EMBL/GenBank/DDBJ databases">
        <title>Transmission dynamics of multidrug resistant bacteria on intensive care unit surfaces.</title>
        <authorList>
            <person name="D'Souza A.W."/>
            <person name="Potter R.F."/>
            <person name="Wallace M."/>
            <person name="Shupe A."/>
            <person name="Patel S."/>
            <person name="Sun S."/>
            <person name="Gul D."/>
            <person name="Kwon J.H."/>
            <person name="Andleeb S."/>
            <person name="Burnham C.-A.D."/>
            <person name="Dantas G."/>
        </authorList>
    </citation>
    <scope>NUCLEOTIDE SEQUENCE [LARGE SCALE GENOMIC DNA]</scope>
    <source>
        <strain evidence="1 2">PX_177</strain>
    </source>
</reference>
<protein>
    <submittedName>
        <fullName evidence="1">Uncharacterized protein</fullName>
    </submittedName>
</protein>
<dbReference type="Proteomes" id="UP000276506">
    <property type="component" value="Unassembled WGS sequence"/>
</dbReference>
<proteinExistence type="predicted"/>
<dbReference type="EMBL" id="RHQL01000010">
    <property type="protein sequence ID" value="RRV08862.1"/>
    <property type="molecule type" value="Genomic_DNA"/>
</dbReference>
<name>A0A427DYJ5_9GAMM</name>
<evidence type="ECO:0000313" key="1">
    <source>
        <dbReference type="EMBL" id="RRV08862.1"/>
    </source>
</evidence>
<accession>A0A427DYJ5</accession>
<comment type="caution">
    <text evidence="1">The sequence shown here is derived from an EMBL/GenBank/DDBJ whole genome shotgun (WGS) entry which is preliminary data.</text>
</comment>
<dbReference type="AlphaFoldDB" id="A0A427DYJ5"/>
<sequence length="92" mass="9825">MNQLNPPGGLARVSRARPIAASWTAYAGHTMYVGIVDNKWHSPQLIATDALSDAAGFQTVEACRAALAAKGFDARPGGYLRIGAINREESRQ</sequence>
<evidence type="ECO:0000313" key="2">
    <source>
        <dbReference type="Proteomes" id="UP000276506"/>
    </source>
</evidence>
<organism evidence="1 2">
    <name type="scientific">Stutzerimonas xanthomarina</name>
    <dbReference type="NCBI Taxonomy" id="271420"/>
    <lineage>
        <taxon>Bacteria</taxon>
        <taxon>Pseudomonadati</taxon>
        <taxon>Pseudomonadota</taxon>
        <taxon>Gammaproteobacteria</taxon>
        <taxon>Pseudomonadales</taxon>
        <taxon>Pseudomonadaceae</taxon>
        <taxon>Stutzerimonas</taxon>
    </lineage>
</organism>
<gene>
    <name evidence="1" type="ORF">EGJ28_16490</name>
</gene>